<dbReference type="Gene3D" id="3.20.20.80">
    <property type="entry name" value="Glycosidases"/>
    <property type="match status" value="1"/>
</dbReference>
<protein>
    <submittedName>
        <fullName evidence="1">Alpha-L-fucosidase</fullName>
    </submittedName>
</protein>
<dbReference type="AlphaFoldDB" id="A0A949JWX9"/>
<dbReference type="SUPFAM" id="SSF51445">
    <property type="entry name" value="(Trans)glycosidases"/>
    <property type="match status" value="1"/>
</dbReference>
<dbReference type="CDD" id="cd03143">
    <property type="entry name" value="A4_beta-galactosidase_middle_domain"/>
    <property type="match status" value="1"/>
</dbReference>
<dbReference type="Pfam" id="PF14871">
    <property type="entry name" value="GHL6"/>
    <property type="match status" value="1"/>
</dbReference>
<dbReference type="Gene3D" id="3.40.50.880">
    <property type="match status" value="1"/>
</dbReference>
<reference evidence="1" key="1">
    <citation type="submission" date="2021-06" db="EMBL/GenBank/DDBJ databases">
        <title>Description of novel taxa of the family Lachnospiraceae.</title>
        <authorList>
            <person name="Chaplin A.V."/>
            <person name="Sokolova S.R."/>
            <person name="Pikina A.P."/>
            <person name="Korzhanova M."/>
            <person name="Belova V."/>
            <person name="Korostin D."/>
            <person name="Efimov B.A."/>
        </authorList>
    </citation>
    <scope>NUCLEOTIDE SEQUENCE</scope>
    <source>
        <strain evidence="1">ASD5720</strain>
    </source>
</reference>
<dbReference type="InterPro" id="IPR017853">
    <property type="entry name" value="GH"/>
</dbReference>
<organism evidence="1 2">
    <name type="scientific">Diplocloster agilis</name>
    <dbReference type="NCBI Taxonomy" id="2850323"/>
    <lineage>
        <taxon>Bacteria</taxon>
        <taxon>Bacillati</taxon>
        <taxon>Bacillota</taxon>
        <taxon>Clostridia</taxon>
        <taxon>Lachnospirales</taxon>
        <taxon>Lachnospiraceae</taxon>
        <taxon>Diplocloster</taxon>
    </lineage>
</organism>
<dbReference type="InterPro" id="IPR028212">
    <property type="entry name" value="GHL6"/>
</dbReference>
<dbReference type="SUPFAM" id="SSF52317">
    <property type="entry name" value="Class I glutamine amidotransferase-like"/>
    <property type="match status" value="1"/>
</dbReference>
<dbReference type="RefSeq" id="WP_238720652.1">
    <property type="nucleotide sequence ID" value="NZ_JAHQCW010000004.1"/>
</dbReference>
<keyword evidence="2" id="KW-1185">Reference proteome</keyword>
<proteinExistence type="predicted"/>
<dbReference type="EMBL" id="JAHQCW010000004">
    <property type="protein sequence ID" value="MBU9735596.1"/>
    <property type="molecule type" value="Genomic_DNA"/>
</dbReference>
<gene>
    <name evidence="1" type="ORF">KTH89_03540</name>
</gene>
<evidence type="ECO:0000313" key="2">
    <source>
        <dbReference type="Proteomes" id="UP000712157"/>
    </source>
</evidence>
<accession>A0A949JWX9</accession>
<dbReference type="Proteomes" id="UP000712157">
    <property type="component" value="Unassembled WGS sequence"/>
</dbReference>
<dbReference type="InterPro" id="IPR029062">
    <property type="entry name" value="Class_I_gatase-like"/>
</dbReference>
<sequence length="695" mass="79791">MSEKYKHSYRGYLIDHHSPDPPVVTLENLDPDEWERFFEEANINHLMLYCKDHWGSSYYNTKIGRKHPGLKDKDWVGTIVPILKKHGIEFNAYYCFEYDTYAPKAHPEWAVRRKDGQPLKCGMPANTSNAKWGMPCYETGYREYILGQIKEIVENYHPDSLFIDIFGRALCYCDTCKELYRKEFGYEMPEDDEEMMAKNRDLERFLNEGAERMLDDLRSTIRQIDPELALTINFAAHYPRQIRNKLDYLFTEPWAGNWLSGAYARDTSAGKYPQLGPGDVSHVYNYQPDSIYRLAAAEIAAQGCRVFMYSEPMHRDGTLEFEEARKVGAAFRDVEKFETYLEDNRLVADIAIVQSDVADTLHVEHPILASSISRAKVSGAHREALLGAMKLCDYSKRTWRVVPELELSYDRMKEFRMILIPNLFWVNPDLKADLKRYAEDGGTVLVSGETGLCDDQGNALEDFALAELSGCHFTAKDETYKKNHWCAYIRPEEEPVWKRSPKTTPPVGEYVLKTRADGAKVLGTFLEPAVLLTDTTWVNWGNPLPGRDTGLPALYENNYGKGCVLTACFDLFTMINKDFLWVKDFFVGIAETYFVPRISLQTDLMNSLEFTCYEREEGRELLVHELSALARLTGGDTPLIDGGRLMVNRDYMQVSKAEMVYPEHKQVPVTYHEESGLSEIALDPLRIHAVYRIVG</sequence>
<name>A0A949JWX9_9FIRM</name>
<evidence type="ECO:0000313" key="1">
    <source>
        <dbReference type="EMBL" id="MBU9735596.1"/>
    </source>
</evidence>
<comment type="caution">
    <text evidence="1">The sequence shown here is derived from an EMBL/GenBank/DDBJ whole genome shotgun (WGS) entry which is preliminary data.</text>
</comment>